<keyword evidence="2" id="KW-1185">Reference proteome</keyword>
<evidence type="ECO:0000313" key="1">
    <source>
        <dbReference type="EnsemblPlants" id="PGSC0003DMT400097264"/>
    </source>
</evidence>
<name>M1E090_SOLTU</name>
<evidence type="ECO:0000313" key="2">
    <source>
        <dbReference type="Proteomes" id="UP000011115"/>
    </source>
</evidence>
<dbReference type="HOGENOM" id="CLU_2150345_0_0_1"/>
<dbReference type="Proteomes" id="UP000011115">
    <property type="component" value="Unassembled WGS sequence"/>
</dbReference>
<dbReference type="EnsemblPlants" id="PGSC0003DMT400097264">
    <property type="protein sequence ID" value="PGSC0003DMT400097264"/>
    <property type="gene ID" value="PGSC0003DMG400046835"/>
</dbReference>
<reference evidence="2" key="1">
    <citation type="journal article" date="2011" name="Nature">
        <title>Genome sequence and analysis of the tuber crop potato.</title>
        <authorList>
            <consortium name="The Potato Genome Sequencing Consortium"/>
        </authorList>
    </citation>
    <scope>NUCLEOTIDE SEQUENCE [LARGE SCALE GENOMIC DNA]</scope>
    <source>
        <strain evidence="2">cv. DM1-3 516 R44</strain>
    </source>
</reference>
<reference evidence="1" key="2">
    <citation type="submission" date="2015-06" db="UniProtKB">
        <authorList>
            <consortium name="EnsemblPlants"/>
        </authorList>
    </citation>
    <scope>IDENTIFICATION</scope>
    <source>
        <strain evidence="1">DM1-3 516 R44</strain>
    </source>
</reference>
<protein>
    <submittedName>
        <fullName evidence="1">Uncharacterized protein</fullName>
    </submittedName>
</protein>
<organism evidence="1 2">
    <name type="scientific">Solanum tuberosum</name>
    <name type="common">Potato</name>
    <dbReference type="NCBI Taxonomy" id="4113"/>
    <lineage>
        <taxon>Eukaryota</taxon>
        <taxon>Viridiplantae</taxon>
        <taxon>Streptophyta</taxon>
        <taxon>Embryophyta</taxon>
        <taxon>Tracheophyta</taxon>
        <taxon>Spermatophyta</taxon>
        <taxon>Magnoliopsida</taxon>
        <taxon>eudicotyledons</taxon>
        <taxon>Gunneridae</taxon>
        <taxon>Pentapetalae</taxon>
        <taxon>asterids</taxon>
        <taxon>lamiids</taxon>
        <taxon>Solanales</taxon>
        <taxon>Solanaceae</taxon>
        <taxon>Solanoideae</taxon>
        <taxon>Solaneae</taxon>
        <taxon>Solanum</taxon>
    </lineage>
</organism>
<dbReference type="PaxDb" id="4113-PGSC0003DMT400097264"/>
<accession>M1E090</accession>
<sequence>MLGLGEKRKEEKEEERFKIRQDRAILAGDFAKDPILRENLRKIVEFRRFGVGERRKEKVGRIWVPGPRVPQIWGNLLRIAEQSRTVLPQNLFRDQIFKCISASRTCFQTVIS</sequence>
<dbReference type="AlphaFoldDB" id="M1E090"/>
<proteinExistence type="predicted"/>
<dbReference type="Gramene" id="PGSC0003DMT400097264">
    <property type="protein sequence ID" value="PGSC0003DMT400097264"/>
    <property type="gene ID" value="PGSC0003DMG400046835"/>
</dbReference>
<dbReference type="InParanoid" id="M1E090"/>